<protein>
    <submittedName>
        <fullName evidence="2">CinA domain protein</fullName>
    </submittedName>
</protein>
<dbReference type="InterPro" id="IPR036653">
    <property type="entry name" value="CinA-like_C"/>
</dbReference>
<keyword evidence="3" id="KW-1185">Reference proteome</keyword>
<dbReference type="InterPro" id="IPR008136">
    <property type="entry name" value="CinA_C"/>
</dbReference>
<gene>
    <name evidence="2" type="ordered locus">Fisuc_2374</name>
</gene>
<dbReference type="EMBL" id="CP001792">
    <property type="protein sequence ID" value="ACX75960.1"/>
    <property type="molecule type" value="Genomic_DNA"/>
</dbReference>
<feature type="domain" description="CinA C-terminal" evidence="1">
    <location>
        <begin position="17"/>
        <end position="165"/>
    </location>
</feature>
<organism evidence="2 3">
    <name type="scientific">Fibrobacter succinogenes (strain ATCC 19169 / S85)</name>
    <dbReference type="NCBI Taxonomy" id="59374"/>
    <lineage>
        <taxon>Bacteria</taxon>
        <taxon>Pseudomonadati</taxon>
        <taxon>Fibrobacterota</taxon>
        <taxon>Fibrobacteria</taxon>
        <taxon>Fibrobacterales</taxon>
        <taxon>Fibrobacteraceae</taxon>
        <taxon>Fibrobacter</taxon>
    </lineage>
</organism>
<dbReference type="SUPFAM" id="SSF142433">
    <property type="entry name" value="CinA-like"/>
    <property type="match status" value="1"/>
</dbReference>
<dbReference type="Pfam" id="PF02464">
    <property type="entry name" value="CinA"/>
    <property type="match status" value="1"/>
</dbReference>
<reference evidence="2" key="1">
    <citation type="submission" date="2009-10" db="EMBL/GenBank/DDBJ databases">
        <title>Complete sequence of Fibrobacter succinogenes subsp. succinogenes S85.</title>
        <authorList>
            <consortium name="US DOE Joint Genome Institute"/>
            <person name="Lucas S."/>
            <person name="Copeland A."/>
            <person name="Lapidus A."/>
            <person name="Glavina del Rio T."/>
            <person name="Tice H."/>
            <person name="Bruce D."/>
            <person name="Goodwin L."/>
            <person name="Pitluck S."/>
            <person name="Chertkov O."/>
            <person name="Detter J.C."/>
            <person name="Han C."/>
            <person name="Tapia R."/>
            <person name="Larimer F."/>
            <person name="Land M."/>
            <person name="Hauser L."/>
            <person name="Kyrpides N."/>
            <person name="Mikhailova N."/>
            <person name="Weimer P.J."/>
            <person name="Stevenson D.M."/>
            <person name="Boyum J."/>
            <person name="Brumm P.I."/>
            <person name="Mead D."/>
        </authorList>
    </citation>
    <scope>NUCLEOTIDE SEQUENCE [LARGE SCALE GENOMIC DNA]</scope>
    <source>
        <strain evidence="2">S85</strain>
    </source>
</reference>
<dbReference type="Proteomes" id="UP000001497">
    <property type="component" value="Chromosome"/>
</dbReference>
<accession>A0ABM5LKG6</accession>
<dbReference type="Gene3D" id="3.90.950.20">
    <property type="entry name" value="CinA-like"/>
    <property type="match status" value="1"/>
</dbReference>
<dbReference type="NCBIfam" id="TIGR00199">
    <property type="entry name" value="PncC_domain"/>
    <property type="match status" value="1"/>
</dbReference>
<sequence>MGVMMNETINIEHEIHELAMKIKEALIKRGEMMATAESCTGGLIASSIVNEPGSSAILKGGIVAYQNEVKHEMLGVSDEILEKYGAVSEQTVKAMAEGARKKFNCEWAVATSGIAGPTGAEPGKPVGTVWMCVANSLQNEAFCEIFAGNRGQIREKSVYMIMSKLLFLLNSQKSTCTKVH</sequence>
<evidence type="ECO:0000259" key="1">
    <source>
        <dbReference type="Pfam" id="PF02464"/>
    </source>
</evidence>
<name>A0ABM5LKG6_FIBSS</name>
<proteinExistence type="predicted"/>
<evidence type="ECO:0000313" key="2">
    <source>
        <dbReference type="EMBL" id="ACX75960.1"/>
    </source>
</evidence>
<evidence type="ECO:0000313" key="3">
    <source>
        <dbReference type="Proteomes" id="UP000001497"/>
    </source>
</evidence>